<comment type="caution">
    <text evidence="3">The sequence shown here is derived from an EMBL/GenBank/DDBJ whole genome shotgun (WGS) entry which is preliminary data.</text>
</comment>
<protein>
    <submittedName>
        <fullName evidence="3">Uncharacterized protein</fullName>
    </submittedName>
</protein>
<dbReference type="Proteomes" id="UP000184077">
    <property type="component" value="Unassembled WGS sequence"/>
</dbReference>
<evidence type="ECO:0000313" key="4">
    <source>
        <dbReference type="Proteomes" id="UP000184077"/>
    </source>
</evidence>
<evidence type="ECO:0000313" key="2">
    <source>
        <dbReference type="EMBL" id="MBA7721001.1"/>
    </source>
</evidence>
<gene>
    <name evidence="3" type="ORF">BK300_09185</name>
    <name evidence="2" type="ORF">HV209_20770</name>
</gene>
<dbReference type="AlphaFoldDB" id="A0A0H0LQF8"/>
<evidence type="ECO:0000313" key="3">
    <source>
        <dbReference type="EMBL" id="OJN38148.1"/>
    </source>
</evidence>
<keyword evidence="1" id="KW-1133">Transmembrane helix</keyword>
<evidence type="ECO:0000256" key="1">
    <source>
        <dbReference type="SAM" id="Phobius"/>
    </source>
</evidence>
<accession>A0A0H0LQF8</accession>
<name>A0A0H0LQF8_ECOLX</name>
<feature type="transmembrane region" description="Helical" evidence="1">
    <location>
        <begin position="36"/>
        <end position="60"/>
    </location>
</feature>
<dbReference type="EMBL" id="MOHC01000014">
    <property type="protein sequence ID" value="OJN38148.1"/>
    <property type="molecule type" value="Genomic_DNA"/>
</dbReference>
<reference evidence="2" key="2">
    <citation type="submission" date="2020-06" db="EMBL/GenBank/DDBJ databases">
        <title>REHAB project genomes.</title>
        <authorList>
            <person name="Shaw L.P."/>
        </authorList>
    </citation>
    <scope>NUCLEOTIDE SEQUENCE</scope>
    <source>
        <strain evidence="2">RHBSTW-00474</strain>
    </source>
</reference>
<dbReference type="Proteomes" id="UP000622722">
    <property type="component" value="Unassembled WGS sequence"/>
</dbReference>
<dbReference type="RefSeq" id="WP_001208502.1">
    <property type="nucleotide sequence ID" value="NZ_AP021946.1"/>
</dbReference>
<feature type="transmembrane region" description="Helical" evidence="1">
    <location>
        <begin position="118"/>
        <end position="142"/>
    </location>
</feature>
<reference evidence="3 4" key="1">
    <citation type="submission" date="2016-10" db="EMBL/GenBank/DDBJ databases">
        <title>Comprehensive resistome analysis reveals the prevalence of NDM and MCR-1 in Chinese poultry production.</title>
        <authorList>
            <person name="Wang Y."/>
            <person name="Zhang R."/>
            <person name="Li J."/>
            <person name="Wu Z."/>
            <person name="Wenjuan Y."/>
            <person name="Schwarz S."/>
            <person name="Tyrrell J."/>
            <person name="Zheng Y."/>
            <person name="Wang S."/>
            <person name="Shen Z."/>
            <person name="Liu Z."/>
            <person name="Lei L."/>
            <person name="Li M."/>
            <person name="Zhang Q."/>
            <person name="Wu C."/>
            <person name="Zhang Q."/>
            <person name="Wu Y."/>
            <person name="Walsh T."/>
            <person name="Shen J."/>
        </authorList>
    </citation>
    <scope>NUCLEOTIDE SEQUENCE [LARGE SCALE GENOMIC DNA]</scope>
    <source>
        <strain evidence="3 4">574</strain>
    </source>
</reference>
<keyword evidence="1" id="KW-0472">Membrane</keyword>
<keyword evidence="1" id="KW-0812">Transmembrane</keyword>
<feature type="transmembrane region" description="Helical" evidence="1">
    <location>
        <begin position="81"/>
        <end position="106"/>
    </location>
</feature>
<proteinExistence type="predicted"/>
<dbReference type="EMBL" id="JABXPW010000005">
    <property type="protein sequence ID" value="MBA7721001.1"/>
    <property type="molecule type" value="Genomic_DNA"/>
</dbReference>
<organism evidence="3 4">
    <name type="scientific">Escherichia coli</name>
    <dbReference type="NCBI Taxonomy" id="562"/>
    <lineage>
        <taxon>Bacteria</taxon>
        <taxon>Pseudomonadati</taxon>
        <taxon>Pseudomonadota</taxon>
        <taxon>Gammaproteobacteria</taxon>
        <taxon>Enterobacterales</taxon>
        <taxon>Enterobacteriaceae</taxon>
        <taxon>Escherichia</taxon>
    </lineage>
</organism>
<sequence length="149" mass="16384">MRELATFLWKCVLWILLTYAATKLFKPMKHADVLTTAGVLSTISGILFGFVLAAISIFSSANSDKEGAINALKQNNVLPTLVNRLLSTGLTLIVACIFPLIAMFLPDDVIVAGKPIDFLFILLGLSSLIISLYTFGRCWLVLRKIFPHL</sequence>